<dbReference type="Pfam" id="PF12822">
    <property type="entry name" value="ECF_trnsprt"/>
    <property type="match status" value="1"/>
</dbReference>
<evidence type="ECO:0000256" key="5">
    <source>
        <dbReference type="ARBA" id="ARBA00022692"/>
    </source>
</evidence>
<comment type="function">
    <text evidence="8">Probably a riboflavin-binding protein that interacts with the energy-coupling factor (ECF) ABC-transporter complex.</text>
</comment>
<organism evidence="10 11">
    <name type="scientific">Stecheria intestinalis</name>
    <dbReference type="NCBI Taxonomy" id="2606630"/>
    <lineage>
        <taxon>Bacteria</taxon>
        <taxon>Bacillati</taxon>
        <taxon>Bacillota</taxon>
        <taxon>Erysipelotrichia</taxon>
        <taxon>Erysipelotrichales</taxon>
        <taxon>Erysipelotrichaceae</taxon>
        <taxon>Stecheria</taxon>
    </lineage>
</organism>
<comment type="caution">
    <text evidence="10">The sequence shown here is derived from an EMBL/GenBank/DDBJ whole genome shotgun (WGS) entry which is preliminary data.</text>
</comment>
<evidence type="ECO:0000313" key="11">
    <source>
        <dbReference type="Proteomes" id="UP000461880"/>
    </source>
</evidence>
<dbReference type="PIRSF" id="PIRSF037778">
    <property type="entry name" value="UCP037778_transp_RibU"/>
    <property type="match status" value="1"/>
</dbReference>
<feature type="transmembrane region" description="Helical" evidence="9">
    <location>
        <begin position="91"/>
        <end position="109"/>
    </location>
</feature>
<protein>
    <recommendedName>
        <fullName evidence="8">Riboflavin transporter</fullName>
    </recommendedName>
</protein>
<gene>
    <name evidence="10" type="ORF">FYJ51_00690</name>
</gene>
<evidence type="ECO:0000256" key="3">
    <source>
        <dbReference type="ARBA" id="ARBA00022448"/>
    </source>
</evidence>
<comment type="subcellular location">
    <subcellularLocation>
        <location evidence="1">Cell membrane</location>
        <topology evidence="1">Multi-pass membrane protein</topology>
    </subcellularLocation>
</comment>
<dbReference type="Proteomes" id="UP000461880">
    <property type="component" value="Unassembled WGS sequence"/>
</dbReference>
<evidence type="ECO:0000256" key="9">
    <source>
        <dbReference type="SAM" id="Phobius"/>
    </source>
</evidence>
<keyword evidence="3 8" id="KW-0813">Transport</keyword>
<feature type="transmembrane region" description="Helical" evidence="9">
    <location>
        <begin position="121"/>
        <end position="148"/>
    </location>
</feature>
<dbReference type="RefSeq" id="WP_154502139.1">
    <property type="nucleotide sequence ID" value="NZ_VUMN01000001.1"/>
</dbReference>
<dbReference type="PANTHER" id="PTHR38438">
    <property type="entry name" value="RIBOFLAVIN TRANSPORTER RIBU"/>
    <property type="match status" value="1"/>
</dbReference>
<comment type="similarity">
    <text evidence="2 8">Belongs to the prokaryotic riboflavin transporter (P-RFT) (TC 2.A.87) family.</text>
</comment>
<dbReference type="GO" id="GO:0032217">
    <property type="term" value="F:riboflavin transmembrane transporter activity"/>
    <property type="evidence" value="ECO:0007669"/>
    <property type="project" value="UniProtKB-UniRule"/>
</dbReference>
<keyword evidence="4 8" id="KW-1003">Cell membrane</keyword>
<keyword evidence="11" id="KW-1185">Reference proteome</keyword>
<dbReference type="AlphaFoldDB" id="A0A7X2NQ39"/>
<name>A0A7X2NQ39_9FIRM</name>
<accession>A0A7X2NQ39</accession>
<dbReference type="PANTHER" id="PTHR38438:SF1">
    <property type="entry name" value="RIBOFLAVIN TRANSPORTER RIBU"/>
    <property type="match status" value="1"/>
</dbReference>
<evidence type="ECO:0000256" key="1">
    <source>
        <dbReference type="ARBA" id="ARBA00004651"/>
    </source>
</evidence>
<feature type="transmembrane region" description="Helical" evidence="9">
    <location>
        <begin position="169"/>
        <end position="196"/>
    </location>
</feature>
<sequence>MSASATTASKKLLTTRNITRIAILSAIAYVLMLIEFPLPIAPSFYKLDFSEVAVLIGGFTMGPAAAVAIEAIKVLLNLLFSGTVTMGIGELANFLIGCALCVPASILYARHKSRTTAMKGMALGTVCMIIAGVLLNWLVLIPAFVRFAGYPLDAIIGMGSAINGRITDVLSLCIICVIPFNLIKGVLTSVITSLLYKHVSPLLHR</sequence>
<keyword evidence="7 8" id="KW-0472">Membrane</keyword>
<feature type="transmembrane region" description="Helical" evidence="9">
    <location>
        <begin position="52"/>
        <end position="79"/>
    </location>
</feature>
<dbReference type="Gene3D" id="1.10.1760.20">
    <property type="match status" value="1"/>
</dbReference>
<dbReference type="EMBL" id="VUMN01000001">
    <property type="protein sequence ID" value="MSS57429.1"/>
    <property type="molecule type" value="Genomic_DNA"/>
</dbReference>
<keyword evidence="5 9" id="KW-0812">Transmembrane</keyword>
<keyword evidence="6 9" id="KW-1133">Transmembrane helix</keyword>
<feature type="transmembrane region" description="Helical" evidence="9">
    <location>
        <begin position="21"/>
        <end position="40"/>
    </location>
</feature>
<evidence type="ECO:0000256" key="8">
    <source>
        <dbReference type="PIRNR" id="PIRNR037778"/>
    </source>
</evidence>
<proteinExistence type="inferred from homology"/>
<evidence type="ECO:0000256" key="4">
    <source>
        <dbReference type="ARBA" id="ARBA00022475"/>
    </source>
</evidence>
<evidence type="ECO:0000256" key="6">
    <source>
        <dbReference type="ARBA" id="ARBA00022989"/>
    </source>
</evidence>
<dbReference type="InterPro" id="IPR024529">
    <property type="entry name" value="ECF_trnsprt_substrate-spec"/>
</dbReference>
<evidence type="ECO:0000313" key="10">
    <source>
        <dbReference type="EMBL" id="MSS57429.1"/>
    </source>
</evidence>
<evidence type="ECO:0000256" key="7">
    <source>
        <dbReference type="ARBA" id="ARBA00023136"/>
    </source>
</evidence>
<reference evidence="10 11" key="1">
    <citation type="submission" date="2019-08" db="EMBL/GenBank/DDBJ databases">
        <title>In-depth cultivation of the pig gut microbiome towards novel bacterial diversity and tailored functional studies.</title>
        <authorList>
            <person name="Wylensek D."/>
            <person name="Hitch T.C.A."/>
            <person name="Clavel T."/>
        </authorList>
    </citation>
    <scope>NUCLEOTIDE SEQUENCE [LARGE SCALE GENOMIC DNA]</scope>
    <source>
        <strain evidence="10 11">Oil+RF-744-GAM-WT-6</strain>
    </source>
</reference>
<dbReference type="GO" id="GO:0005886">
    <property type="term" value="C:plasma membrane"/>
    <property type="evidence" value="ECO:0007669"/>
    <property type="project" value="UniProtKB-SubCell"/>
</dbReference>
<evidence type="ECO:0000256" key="2">
    <source>
        <dbReference type="ARBA" id="ARBA00005540"/>
    </source>
</evidence>
<dbReference type="InterPro" id="IPR025720">
    <property type="entry name" value="RibU"/>
</dbReference>